<evidence type="ECO:0000313" key="5">
    <source>
        <dbReference type="EMBL" id="KZE32856.1"/>
    </source>
</evidence>
<dbReference type="SUPFAM" id="SSF46785">
    <property type="entry name" value="Winged helix' DNA-binding domain"/>
    <property type="match status" value="1"/>
</dbReference>
<dbReference type="PANTHER" id="PTHR43537:SF51">
    <property type="entry name" value="HTH-TYPE TRANSCRIPTIONAL REGULATOR LGOR-RELATED"/>
    <property type="match status" value="1"/>
</dbReference>
<keyword evidence="3" id="KW-0804">Transcription</keyword>
<keyword evidence="1" id="KW-0805">Transcription regulation</keyword>
<dbReference type="InterPro" id="IPR000524">
    <property type="entry name" value="Tscrpt_reg_HTH_GntR"/>
</dbReference>
<keyword evidence="2" id="KW-0238">DNA-binding</keyword>
<dbReference type="SMART" id="SM00895">
    <property type="entry name" value="FCD"/>
    <property type="match status" value="1"/>
</dbReference>
<dbReference type="PANTHER" id="PTHR43537">
    <property type="entry name" value="TRANSCRIPTIONAL REGULATOR, GNTR FAMILY"/>
    <property type="match status" value="1"/>
</dbReference>
<dbReference type="PROSITE" id="PS50949">
    <property type="entry name" value="HTH_GNTR"/>
    <property type="match status" value="1"/>
</dbReference>
<dbReference type="Pfam" id="PF00392">
    <property type="entry name" value="GntR"/>
    <property type="match status" value="1"/>
</dbReference>
<dbReference type="STRING" id="1452487.AVW16_10770"/>
<dbReference type="SMART" id="SM00345">
    <property type="entry name" value="HTH_GNTR"/>
    <property type="match status" value="1"/>
</dbReference>
<evidence type="ECO:0000259" key="4">
    <source>
        <dbReference type="PROSITE" id="PS50949"/>
    </source>
</evidence>
<dbReference type="CDD" id="cd07377">
    <property type="entry name" value="WHTH_GntR"/>
    <property type="match status" value="1"/>
</dbReference>
<sequence>MNCAMQKTSLVDVAIDSIKTRIERGDWSVGARIPTEPELAETLGMSRNTVREAVRVLNFAGVLEVRQGDGTYLRTRSNPLSTVKTLAHSAPEHRREVREILETQAMRLAALRRNDEDIAALELAFAAAQAVDWRDEPERHADLDVAFHSRLVAAAHNPVLSELYQFFVASHHRAELINIFHDPTLPEQPGYAEHRALLDAVIAGDPDAAAAACRVFVFWKS</sequence>
<dbReference type="OrthoDB" id="5296437at2"/>
<dbReference type="InterPro" id="IPR036390">
    <property type="entry name" value="WH_DNA-bd_sf"/>
</dbReference>
<dbReference type="SUPFAM" id="SSF48008">
    <property type="entry name" value="GntR ligand-binding domain-like"/>
    <property type="match status" value="1"/>
</dbReference>
<evidence type="ECO:0000256" key="1">
    <source>
        <dbReference type="ARBA" id="ARBA00023015"/>
    </source>
</evidence>
<dbReference type="AlphaFoldDB" id="A0A163CNN4"/>
<dbReference type="InterPro" id="IPR036388">
    <property type="entry name" value="WH-like_DNA-bd_sf"/>
</dbReference>
<protein>
    <recommendedName>
        <fullName evidence="4">HTH gntR-type domain-containing protein</fullName>
    </recommendedName>
</protein>
<reference evidence="6" key="1">
    <citation type="submission" date="2016-01" db="EMBL/GenBank/DDBJ databases">
        <title>Draft genome of Chromobacterium sp. F49.</title>
        <authorList>
            <person name="Hong K.W."/>
        </authorList>
    </citation>
    <scope>NUCLEOTIDE SEQUENCE [LARGE SCALE GENOMIC DNA]</scope>
    <source>
        <strain evidence="6">CN10</strain>
    </source>
</reference>
<dbReference type="GO" id="GO:0003700">
    <property type="term" value="F:DNA-binding transcription factor activity"/>
    <property type="evidence" value="ECO:0007669"/>
    <property type="project" value="InterPro"/>
</dbReference>
<dbReference type="Gene3D" id="1.20.120.530">
    <property type="entry name" value="GntR ligand-binding domain-like"/>
    <property type="match status" value="1"/>
</dbReference>
<name>A0A163CNN4_9NEIS</name>
<comment type="caution">
    <text evidence="5">The sequence shown here is derived from an EMBL/GenBank/DDBJ whole genome shotgun (WGS) entry which is preliminary data.</text>
</comment>
<dbReference type="InterPro" id="IPR011711">
    <property type="entry name" value="GntR_C"/>
</dbReference>
<proteinExistence type="predicted"/>
<dbReference type="InterPro" id="IPR008920">
    <property type="entry name" value="TF_FadR/GntR_C"/>
</dbReference>
<dbReference type="EMBL" id="LQQU01000017">
    <property type="protein sequence ID" value="KZE32856.1"/>
    <property type="molecule type" value="Genomic_DNA"/>
</dbReference>
<dbReference type="GO" id="GO:0003677">
    <property type="term" value="F:DNA binding"/>
    <property type="evidence" value="ECO:0007669"/>
    <property type="project" value="UniProtKB-KW"/>
</dbReference>
<evidence type="ECO:0000313" key="6">
    <source>
        <dbReference type="Proteomes" id="UP000076625"/>
    </source>
</evidence>
<gene>
    <name evidence="5" type="ORF">AVW16_10770</name>
</gene>
<keyword evidence="6" id="KW-1185">Reference proteome</keyword>
<evidence type="ECO:0000256" key="2">
    <source>
        <dbReference type="ARBA" id="ARBA00023125"/>
    </source>
</evidence>
<organism evidence="5 6">
    <name type="scientific">Crenobacter luteus</name>
    <dbReference type="NCBI Taxonomy" id="1452487"/>
    <lineage>
        <taxon>Bacteria</taxon>
        <taxon>Pseudomonadati</taxon>
        <taxon>Pseudomonadota</taxon>
        <taxon>Betaproteobacteria</taxon>
        <taxon>Neisseriales</taxon>
        <taxon>Neisseriaceae</taxon>
        <taxon>Crenobacter</taxon>
    </lineage>
</organism>
<accession>A0A163CNN4</accession>
<dbReference type="Pfam" id="PF07729">
    <property type="entry name" value="FCD"/>
    <property type="match status" value="1"/>
</dbReference>
<dbReference type="PRINTS" id="PR00035">
    <property type="entry name" value="HTHGNTR"/>
</dbReference>
<feature type="domain" description="HTH gntR-type" evidence="4">
    <location>
        <begin position="8"/>
        <end position="76"/>
    </location>
</feature>
<evidence type="ECO:0000256" key="3">
    <source>
        <dbReference type="ARBA" id="ARBA00023163"/>
    </source>
</evidence>
<dbReference type="Gene3D" id="1.10.10.10">
    <property type="entry name" value="Winged helix-like DNA-binding domain superfamily/Winged helix DNA-binding domain"/>
    <property type="match status" value="1"/>
</dbReference>
<dbReference type="Proteomes" id="UP000076625">
    <property type="component" value="Unassembled WGS sequence"/>
</dbReference>